<feature type="region of interest" description="Disordered" evidence="1">
    <location>
        <begin position="1"/>
        <end position="67"/>
    </location>
</feature>
<reference evidence="2 3" key="1">
    <citation type="journal article" date="2018" name="Front. Microbiol.">
        <title>Genome-Wide Analysis of Corynespora cassiicola Leaf Fall Disease Putative Effectors.</title>
        <authorList>
            <person name="Lopez D."/>
            <person name="Ribeiro S."/>
            <person name="Label P."/>
            <person name="Fumanal B."/>
            <person name="Venisse J.S."/>
            <person name="Kohler A."/>
            <person name="de Oliveira R.R."/>
            <person name="Labutti K."/>
            <person name="Lipzen A."/>
            <person name="Lail K."/>
            <person name="Bauer D."/>
            <person name="Ohm R.A."/>
            <person name="Barry K.W."/>
            <person name="Spatafora J."/>
            <person name="Grigoriev I.V."/>
            <person name="Martin F.M."/>
            <person name="Pujade-Renaud V."/>
        </authorList>
    </citation>
    <scope>NUCLEOTIDE SEQUENCE [LARGE SCALE GENOMIC DNA]</scope>
    <source>
        <strain evidence="2 3">Philippines</strain>
    </source>
</reference>
<feature type="region of interest" description="Disordered" evidence="1">
    <location>
        <begin position="381"/>
        <end position="448"/>
    </location>
</feature>
<organism evidence="2 3">
    <name type="scientific">Corynespora cassiicola Philippines</name>
    <dbReference type="NCBI Taxonomy" id="1448308"/>
    <lineage>
        <taxon>Eukaryota</taxon>
        <taxon>Fungi</taxon>
        <taxon>Dikarya</taxon>
        <taxon>Ascomycota</taxon>
        <taxon>Pezizomycotina</taxon>
        <taxon>Dothideomycetes</taxon>
        <taxon>Pleosporomycetidae</taxon>
        <taxon>Pleosporales</taxon>
        <taxon>Corynesporascaceae</taxon>
        <taxon>Corynespora</taxon>
    </lineage>
</organism>
<feature type="compositionally biased region" description="Polar residues" evidence="1">
    <location>
        <begin position="418"/>
        <end position="429"/>
    </location>
</feature>
<feature type="compositionally biased region" description="Basic and acidic residues" evidence="1">
    <location>
        <begin position="25"/>
        <end position="40"/>
    </location>
</feature>
<protein>
    <submittedName>
        <fullName evidence="2">Uncharacterized protein</fullName>
    </submittedName>
</protein>
<feature type="region of interest" description="Disordered" evidence="1">
    <location>
        <begin position="499"/>
        <end position="521"/>
    </location>
</feature>
<name>A0A2T2N6F3_CORCC</name>
<feature type="compositionally biased region" description="Basic and acidic residues" evidence="1">
    <location>
        <begin position="719"/>
        <end position="728"/>
    </location>
</feature>
<dbReference type="EMBL" id="KZ678146">
    <property type="protein sequence ID" value="PSN61004.1"/>
    <property type="molecule type" value="Genomic_DNA"/>
</dbReference>
<accession>A0A2T2N6F3</accession>
<feature type="compositionally biased region" description="Basic and acidic residues" evidence="1">
    <location>
        <begin position="395"/>
        <end position="409"/>
    </location>
</feature>
<dbReference type="OrthoDB" id="3644322at2759"/>
<feature type="region of interest" description="Disordered" evidence="1">
    <location>
        <begin position="344"/>
        <end position="366"/>
    </location>
</feature>
<dbReference type="AlphaFoldDB" id="A0A2T2N6F3"/>
<evidence type="ECO:0000313" key="3">
    <source>
        <dbReference type="Proteomes" id="UP000240883"/>
    </source>
</evidence>
<gene>
    <name evidence="2" type="ORF">BS50DRAFT_162263</name>
</gene>
<feature type="region of interest" description="Disordered" evidence="1">
    <location>
        <begin position="668"/>
        <end position="728"/>
    </location>
</feature>
<keyword evidence="3" id="KW-1185">Reference proteome</keyword>
<feature type="compositionally biased region" description="Polar residues" evidence="1">
    <location>
        <begin position="41"/>
        <end position="55"/>
    </location>
</feature>
<evidence type="ECO:0000256" key="1">
    <source>
        <dbReference type="SAM" id="MobiDB-lite"/>
    </source>
</evidence>
<dbReference type="Proteomes" id="UP000240883">
    <property type="component" value="Unassembled WGS sequence"/>
</dbReference>
<evidence type="ECO:0000313" key="2">
    <source>
        <dbReference type="EMBL" id="PSN61004.1"/>
    </source>
</evidence>
<proteinExistence type="predicted"/>
<sequence length="728" mass="78643">MDIASALNPSPCVATAASPGPASDRSYKADGTDVAHRATENDTGFTISSAGTSSVPDHAQSVSHVGSISSHSHDFLNKVKARFGEHSNESTAIHDVLVAFRQGHSPKRQTFSTIMSILGHDSDLKQELMERILYHDDARWAPGDFDFADTHPAPQTSPKFLQPQHQPQLPIPMNSSAWLPASYGDQNQPLAHGIDPAVLPTSMSLQTPDRAAFTSQPYQQQLQAQDMSHSGLEEYEDTRAYQAASNQNRYYSYSNPFVQNVPSSPVSQFLPQGEGLGQRHSTYADTGHTARLSSPILESDRQTAGLPMAPVWGNTQTGSMWTQNDNGHMVAPTNLFMGNQATAPQSLSGQQSTPHIATPRLGSSNVTPSLLGTPMAVPIGRPALDLIPPTRRKRSDAQVHAEQKDKGEAGSKAGASPGHSTNILGNTLSAPRPFKIEPEPKPKTQRAARVEGQYVHLLCGKSFSTRYGVKKHHWGTKPDDLNTTTGCWAKHGKPTGVKWDDHPSCKDNANSKHHSKHDASLPKPDMAQVYLQEFRAPVPDMIPKPQDTLPGFPTLDDLPRTVARALQSPRESYPPLNVDILSKDSSSPGLSSYPPLDTLLTAVNVASRIDAPMPQGRNDSVVSQLDARVAATDNGHDHSSFPHVGLGITGAQELEPVPAGAILRSQMHTSEPAAYSRETQTLAPGVPHGDQVTNALKRARPVPGMLASPEPESQPEPEQEMKKQRLEA</sequence>